<accession>A0AAX6DV69</accession>
<organism evidence="2 3">
    <name type="scientific">Iris pallida</name>
    <name type="common">Sweet iris</name>
    <dbReference type="NCBI Taxonomy" id="29817"/>
    <lineage>
        <taxon>Eukaryota</taxon>
        <taxon>Viridiplantae</taxon>
        <taxon>Streptophyta</taxon>
        <taxon>Embryophyta</taxon>
        <taxon>Tracheophyta</taxon>
        <taxon>Spermatophyta</taxon>
        <taxon>Magnoliopsida</taxon>
        <taxon>Liliopsida</taxon>
        <taxon>Asparagales</taxon>
        <taxon>Iridaceae</taxon>
        <taxon>Iridoideae</taxon>
        <taxon>Irideae</taxon>
        <taxon>Iris</taxon>
    </lineage>
</organism>
<evidence type="ECO:0000256" key="1">
    <source>
        <dbReference type="SAM" id="MobiDB-lite"/>
    </source>
</evidence>
<feature type="region of interest" description="Disordered" evidence="1">
    <location>
        <begin position="240"/>
        <end position="268"/>
    </location>
</feature>
<protein>
    <submittedName>
        <fullName evidence="2">Uncharacterized protein</fullName>
    </submittedName>
</protein>
<reference evidence="2" key="2">
    <citation type="submission" date="2023-04" db="EMBL/GenBank/DDBJ databases">
        <authorList>
            <person name="Bruccoleri R.E."/>
            <person name="Oakeley E.J."/>
            <person name="Faust A.-M."/>
            <person name="Dessus-Babus S."/>
            <person name="Altorfer M."/>
            <person name="Burckhardt D."/>
            <person name="Oertli M."/>
            <person name="Naumann U."/>
            <person name="Petersen F."/>
            <person name="Wong J."/>
        </authorList>
    </citation>
    <scope>NUCLEOTIDE SEQUENCE</scope>
    <source>
        <strain evidence="2">GSM-AAB239-AS_SAM_17_03QT</strain>
        <tissue evidence="2">Leaf</tissue>
    </source>
</reference>
<dbReference type="PANTHER" id="PTHR36723">
    <property type="entry name" value="F22C12.19"/>
    <property type="match status" value="1"/>
</dbReference>
<comment type="caution">
    <text evidence="2">The sequence shown here is derived from an EMBL/GenBank/DDBJ whole genome shotgun (WGS) entry which is preliminary data.</text>
</comment>
<evidence type="ECO:0000313" key="2">
    <source>
        <dbReference type="EMBL" id="KAJ6795703.1"/>
    </source>
</evidence>
<dbReference type="AlphaFoldDB" id="A0AAX6DV69"/>
<dbReference type="PANTHER" id="PTHR36723:SF1">
    <property type="entry name" value="F22C12.19"/>
    <property type="match status" value="1"/>
</dbReference>
<sequence>MCLKAFESTSWPPFPWSFSQSGTCKPGLDSGRFASTRNMCQGKWFRIGSYSTSTVDDENRFSDTEMKALGHSEDSINQQKVDDLVQDVKKLTESMKPRLDVPHIMSESLVRDNSSVLGSGVSGSTVSRKLKLVDGHADSYNSHVEYDCKNRVIMETCEAEGSLRCLGRDLKLVNLSGQKDHCKRNIDGFSGNSYSYLLKSSATGSGPSSLQLSTPETSNPGDSPGLLAAAAILCEMASRSNGTRTQNDPDRRIELPKAPLPNSPKACNSMTSLKIPDGLFMSSRHYDPIKQTDLSMKCKLLNQKKNNFTRTNNVGREPVRWSFTTEYSDARRKLEKIHPTKDQTLLHGNSTRPSGLMSSPMRVEKVYDDQQKLRKAALKALSTALGGTYIKDWNRARSKRL</sequence>
<proteinExistence type="predicted"/>
<dbReference type="Proteomes" id="UP001140949">
    <property type="component" value="Unassembled WGS sequence"/>
</dbReference>
<name>A0AAX6DV69_IRIPA</name>
<dbReference type="EMBL" id="JANAVB010041816">
    <property type="protein sequence ID" value="KAJ6795703.1"/>
    <property type="molecule type" value="Genomic_DNA"/>
</dbReference>
<reference evidence="2" key="1">
    <citation type="journal article" date="2023" name="GigaByte">
        <title>Genome assembly of the bearded iris, Iris pallida Lam.</title>
        <authorList>
            <person name="Bruccoleri R.E."/>
            <person name="Oakeley E.J."/>
            <person name="Faust A.M.E."/>
            <person name="Altorfer M."/>
            <person name="Dessus-Babus S."/>
            <person name="Burckhardt D."/>
            <person name="Oertli M."/>
            <person name="Naumann U."/>
            <person name="Petersen F."/>
            <person name="Wong J."/>
        </authorList>
    </citation>
    <scope>NUCLEOTIDE SEQUENCE</scope>
    <source>
        <strain evidence="2">GSM-AAB239-AS_SAM_17_03QT</strain>
    </source>
</reference>
<evidence type="ECO:0000313" key="3">
    <source>
        <dbReference type="Proteomes" id="UP001140949"/>
    </source>
</evidence>
<keyword evidence="3" id="KW-1185">Reference proteome</keyword>
<gene>
    <name evidence="2" type="ORF">M6B38_226050</name>
</gene>